<dbReference type="KEGG" id="nkf:Nkreftii_002039"/>
<dbReference type="InterPro" id="IPR008335">
    <property type="entry name" value="Mopterin_OxRdtase_euk"/>
</dbReference>
<evidence type="ECO:0000313" key="3">
    <source>
        <dbReference type="Proteomes" id="UP000593737"/>
    </source>
</evidence>
<dbReference type="CDD" id="cd02109">
    <property type="entry name" value="arch_bact_SO_family_Moco"/>
    <property type="match status" value="1"/>
</dbReference>
<dbReference type="GO" id="GO:0016491">
    <property type="term" value="F:oxidoreductase activity"/>
    <property type="evidence" value="ECO:0007669"/>
    <property type="project" value="InterPro"/>
</dbReference>
<proteinExistence type="predicted"/>
<reference evidence="2 3" key="1">
    <citation type="journal article" date="2020" name="ISME J.">
        <title>Enrichment and physiological characterization of a novel comammox Nitrospira indicates ammonium inhibition of complete nitrification.</title>
        <authorList>
            <person name="Sakoula D."/>
            <person name="Koch H."/>
            <person name="Frank J."/>
            <person name="Jetten M.S.M."/>
            <person name="van Kessel M.A.H.J."/>
            <person name="Lucker S."/>
        </authorList>
    </citation>
    <scope>NUCLEOTIDE SEQUENCE [LARGE SCALE GENOMIC DNA]</scope>
    <source>
        <strain evidence="2">Comreactor17</strain>
    </source>
</reference>
<dbReference type="PANTHER" id="PTHR43032">
    <property type="entry name" value="PROTEIN-METHIONINE-SULFOXIDE REDUCTASE"/>
    <property type="match status" value="1"/>
</dbReference>
<dbReference type="InterPro" id="IPR036374">
    <property type="entry name" value="OxRdtase_Mopterin-bd_sf"/>
</dbReference>
<dbReference type="AlphaFoldDB" id="A0A7S8FE74"/>
<dbReference type="PRINTS" id="PR00407">
    <property type="entry name" value="EUMOPTERIN"/>
</dbReference>
<dbReference type="Gene3D" id="3.90.420.10">
    <property type="entry name" value="Oxidoreductase, molybdopterin-binding domain"/>
    <property type="match status" value="1"/>
</dbReference>
<evidence type="ECO:0000259" key="1">
    <source>
        <dbReference type="Pfam" id="PF00174"/>
    </source>
</evidence>
<dbReference type="PANTHER" id="PTHR43032:SF4">
    <property type="entry name" value="OXIDOREDUCTASE MOLYBDOPTERIN-BINDING DOMAIN-CONTAINING PROTEIN"/>
    <property type="match status" value="1"/>
</dbReference>
<protein>
    <submittedName>
        <fullName evidence="2">Oxidoreductase</fullName>
    </submittedName>
</protein>
<dbReference type="Proteomes" id="UP000593737">
    <property type="component" value="Chromosome"/>
</dbReference>
<dbReference type="InterPro" id="IPR000572">
    <property type="entry name" value="OxRdtase_Mopterin-bd_dom"/>
</dbReference>
<evidence type="ECO:0000313" key="2">
    <source>
        <dbReference type="EMBL" id="QPD04265.1"/>
    </source>
</evidence>
<dbReference type="EMBL" id="CP047423">
    <property type="protein sequence ID" value="QPD04265.1"/>
    <property type="molecule type" value="Genomic_DNA"/>
</dbReference>
<organism evidence="2 3">
    <name type="scientific">Candidatus Nitrospira kreftii</name>
    <dbReference type="NCBI Taxonomy" id="2652173"/>
    <lineage>
        <taxon>Bacteria</taxon>
        <taxon>Pseudomonadati</taxon>
        <taxon>Nitrospirota</taxon>
        <taxon>Nitrospiria</taxon>
        <taxon>Nitrospirales</taxon>
        <taxon>Nitrospiraceae</taxon>
        <taxon>Nitrospira</taxon>
    </lineage>
</organism>
<feature type="domain" description="Oxidoreductase molybdopterin-binding" evidence="1">
    <location>
        <begin position="57"/>
        <end position="196"/>
    </location>
</feature>
<accession>A0A7S8FE74</accession>
<dbReference type="SUPFAM" id="SSF56524">
    <property type="entry name" value="Oxidoreductase molybdopterin-binding domain"/>
    <property type="match status" value="1"/>
</dbReference>
<gene>
    <name evidence="2" type="ORF">Nkreftii_002039</name>
</gene>
<name>A0A7S8FE74_9BACT</name>
<dbReference type="Pfam" id="PF00174">
    <property type="entry name" value="Oxidored_molyb"/>
    <property type="match status" value="1"/>
</dbReference>
<sequence>MDESSRLTRTKEQWAKARRGGEEREVFYEGDDRLPPGQHLVDNFPVLDLGFKPELPLSEWKLSINGFVAEPMTWTWEQFLAQPQFKDRSDFHCVTSWSRYDNDWEGVSFNHLIAVVKPLSLARFVLFKSYDDYTTNLSLEACADDDVLLARSWNGKPLSREHGGPVRVIVPKRYAWKGAKWVKEITFSDRDEKGFWEVRGYSNTAFPWKNDRYG</sequence>